<dbReference type="GO" id="GO:0005634">
    <property type="term" value="C:nucleus"/>
    <property type="evidence" value="ECO:0007669"/>
    <property type="project" value="UniProtKB-SubCell"/>
</dbReference>
<dbReference type="Gene3D" id="2.170.270.10">
    <property type="entry name" value="SET domain"/>
    <property type="match status" value="2"/>
</dbReference>
<dbReference type="Proteomes" id="UP001634394">
    <property type="component" value="Unassembled WGS sequence"/>
</dbReference>
<feature type="compositionally biased region" description="Acidic residues" evidence="11">
    <location>
        <begin position="557"/>
        <end position="566"/>
    </location>
</feature>
<evidence type="ECO:0000256" key="8">
    <source>
        <dbReference type="ARBA" id="ARBA00023163"/>
    </source>
</evidence>
<feature type="compositionally biased region" description="Basic residues" evidence="11">
    <location>
        <begin position="154"/>
        <end position="163"/>
    </location>
</feature>
<feature type="compositionally biased region" description="Basic residues" evidence="11">
    <location>
        <begin position="488"/>
        <end position="511"/>
    </location>
</feature>
<feature type="domain" description="C2H2-type" evidence="12">
    <location>
        <begin position="681"/>
        <end position="708"/>
    </location>
</feature>
<organism evidence="14 15">
    <name type="scientific">Sinanodonta woodiana</name>
    <name type="common">Chinese pond mussel</name>
    <name type="synonym">Anodonta woodiana</name>
    <dbReference type="NCBI Taxonomy" id="1069815"/>
    <lineage>
        <taxon>Eukaryota</taxon>
        <taxon>Metazoa</taxon>
        <taxon>Spiralia</taxon>
        <taxon>Lophotrochozoa</taxon>
        <taxon>Mollusca</taxon>
        <taxon>Bivalvia</taxon>
        <taxon>Autobranchia</taxon>
        <taxon>Heteroconchia</taxon>
        <taxon>Palaeoheterodonta</taxon>
        <taxon>Unionida</taxon>
        <taxon>Unionoidea</taxon>
        <taxon>Unionidae</taxon>
        <taxon>Unioninae</taxon>
        <taxon>Sinanodonta</taxon>
    </lineage>
</organism>
<dbReference type="PANTHER" id="PTHR16515:SF2">
    <property type="entry name" value="PR DOMAIN ZINC FINGER PROTEIN 4"/>
    <property type="match status" value="1"/>
</dbReference>
<feature type="region of interest" description="Disordered" evidence="11">
    <location>
        <begin position="487"/>
        <end position="593"/>
    </location>
</feature>
<dbReference type="InterPro" id="IPR013087">
    <property type="entry name" value="Znf_C2H2_type"/>
</dbReference>
<feature type="domain" description="C2H2-type" evidence="12">
    <location>
        <begin position="622"/>
        <end position="651"/>
    </location>
</feature>
<evidence type="ECO:0000259" key="13">
    <source>
        <dbReference type="PROSITE" id="PS50280"/>
    </source>
</evidence>
<evidence type="ECO:0000256" key="1">
    <source>
        <dbReference type="ARBA" id="ARBA00004123"/>
    </source>
</evidence>
<dbReference type="AlphaFoldDB" id="A0ABD3W423"/>
<dbReference type="PROSITE" id="PS50280">
    <property type="entry name" value="SET"/>
    <property type="match status" value="1"/>
</dbReference>
<feature type="region of interest" description="Disordered" evidence="11">
    <location>
        <begin position="794"/>
        <end position="814"/>
    </location>
</feature>
<dbReference type="Pfam" id="PF00096">
    <property type="entry name" value="zf-C2H2"/>
    <property type="match status" value="3"/>
</dbReference>
<dbReference type="InterPro" id="IPR050331">
    <property type="entry name" value="Zinc_finger"/>
</dbReference>
<dbReference type="PANTHER" id="PTHR16515">
    <property type="entry name" value="PR DOMAIN ZINC FINGER PROTEIN"/>
    <property type="match status" value="1"/>
</dbReference>
<feature type="domain" description="C2H2-type" evidence="12">
    <location>
        <begin position="652"/>
        <end position="679"/>
    </location>
</feature>
<keyword evidence="7" id="KW-0238">DNA-binding</keyword>
<feature type="domain" description="C2H2-type" evidence="12">
    <location>
        <begin position="775"/>
        <end position="803"/>
    </location>
</feature>
<evidence type="ECO:0000256" key="2">
    <source>
        <dbReference type="ARBA" id="ARBA00022723"/>
    </source>
</evidence>
<evidence type="ECO:0000256" key="6">
    <source>
        <dbReference type="ARBA" id="ARBA00023015"/>
    </source>
</evidence>
<evidence type="ECO:0000313" key="15">
    <source>
        <dbReference type="Proteomes" id="UP001634394"/>
    </source>
</evidence>
<comment type="subcellular location">
    <subcellularLocation>
        <location evidence="1">Nucleus</location>
    </subcellularLocation>
</comment>
<keyword evidence="2" id="KW-0479">Metal-binding</keyword>
<dbReference type="PROSITE" id="PS00028">
    <property type="entry name" value="ZINC_FINGER_C2H2_1"/>
    <property type="match status" value="6"/>
</dbReference>
<reference evidence="14 15" key="1">
    <citation type="submission" date="2024-11" db="EMBL/GenBank/DDBJ databases">
        <title>Chromosome-level genome assembly of the freshwater bivalve Anodonta woodiana.</title>
        <authorList>
            <person name="Chen X."/>
        </authorList>
    </citation>
    <scope>NUCLEOTIDE SEQUENCE [LARGE SCALE GENOMIC DNA]</scope>
    <source>
        <strain evidence="14">MN2024</strain>
        <tissue evidence="14">Gills</tissue>
    </source>
</reference>
<name>A0ABD3W423_SINWO</name>
<dbReference type="InterPro" id="IPR036236">
    <property type="entry name" value="Znf_C2H2_sf"/>
</dbReference>
<dbReference type="EMBL" id="JBJQND010000008">
    <property type="protein sequence ID" value="KAL3868624.1"/>
    <property type="molecule type" value="Genomic_DNA"/>
</dbReference>
<protein>
    <submittedName>
        <fullName evidence="14">Uncharacterized protein</fullName>
    </submittedName>
</protein>
<dbReference type="GO" id="GO:0008270">
    <property type="term" value="F:zinc ion binding"/>
    <property type="evidence" value="ECO:0007669"/>
    <property type="project" value="UniProtKB-KW"/>
</dbReference>
<gene>
    <name evidence="14" type="ORF">ACJMK2_041416</name>
</gene>
<feature type="domain" description="SET" evidence="13">
    <location>
        <begin position="279"/>
        <end position="438"/>
    </location>
</feature>
<feature type="compositionally biased region" description="Basic and acidic residues" evidence="11">
    <location>
        <begin position="567"/>
        <end position="579"/>
    </location>
</feature>
<evidence type="ECO:0000256" key="4">
    <source>
        <dbReference type="ARBA" id="ARBA00022771"/>
    </source>
</evidence>
<dbReference type="FunFam" id="3.30.160.60:FF:000100">
    <property type="entry name" value="Zinc finger 45-like"/>
    <property type="match status" value="1"/>
</dbReference>
<keyword evidence="9" id="KW-0539">Nucleus</keyword>
<keyword evidence="4 10" id="KW-0863">Zinc-finger</keyword>
<feature type="compositionally biased region" description="Basic and acidic residues" evidence="11">
    <location>
        <begin position="512"/>
        <end position="529"/>
    </location>
</feature>
<dbReference type="Gene3D" id="3.30.160.60">
    <property type="entry name" value="Classic Zinc Finger"/>
    <property type="match status" value="5"/>
</dbReference>
<feature type="domain" description="C2H2-type" evidence="12">
    <location>
        <begin position="711"/>
        <end position="738"/>
    </location>
</feature>
<feature type="compositionally biased region" description="Low complexity" evidence="11">
    <location>
        <begin position="170"/>
        <end position="180"/>
    </location>
</feature>
<evidence type="ECO:0000259" key="12">
    <source>
        <dbReference type="PROSITE" id="PS50157"/>
    </source>
</evidence>
<proteinExistence type="predicted"/>
<comment type="caution">
    <text evidence="14">The sequence shown here is derived from an EMBL/GenBank/DDBJ whole genome shotgun (WGS) entry which is preliminary data.</text>
</comment>
<evidence type="ECO:0000256" key="11">
    <source>
        <dbReference type="SAM" id="MobiDB-lite"/>
    </source>
</evidence>
<keyword evidence="5" id="KW-0862">Zinc</keyword>
<dbReference type="InterPro" id="IPR046341">
    <property type="entry name" value="SET_dom_sf"/>
</dbReference>
<feature type="domain" description="C2H2-type" evidence="12">
    <location>
        <begin position="594"/>
        <end position="621"/>
    </location>
</feature>
<evidence type="ECO:0000256" key="7">
    <source>
        <dbReference type="ARBA" id="ARBA00023125"/>
    </source>
</evidence>
<feature type="region of interest" description="Disordered" evidence="11">
    <location>
        <begin position="136"/>
        <end position="180"/>
    </location>
</feature>
<evidence type="ECO:0000256" key="9">
    <source>
        <dbReference type="ARBA" id="ARBA00023242"/>
    </source>
</evidence>
<keyword evidence="6" id="KW-0805">Transcription regulation</keyword>
<feature type="compositionally biased region" description="Basic residues" evidence="11">
    <location>
        <begin position="530"/>
        <end position="539"/>
    </location>
</feature>
<dbReference type="FunFam" id="3.30.160.60:FF:000231">
    <property type="entry name" value="PLAG1 like zinc finger 2"/>
    <property type="match status" value="1"/>
</dbReference>
<keyword evidence="15" id="KW-1185">Reference proteome</keyword>
<keyword evidence="8" id="KW-0804">Transcription</keyword>
<dbReference type="EMBL" id="JBJQND010000008">
    <property type="protein sequence ID" value="KAL3868623.1"/>
    <property type="molecule type" value="Genomic_DNA"/>
</dbReference>
<keyword evidence="3" id="KW-0677">Repeat</keyword>
<dbReference type="Pfam" id="PF21549">
    <property type="entry name" value="PRDM2_PR"/>
    <property type="match status" value="1"/>
</dbReference>
<dbReference type="InterPro" id="IPR001214">
    <property type="entry name" value="SET_dom"/>
</dbReference>
<sequence>MLGDDLWDQKGSVHKVVDSAIPTRARLTLPATLLTLKNIKDGGKNTVGVFAKRIVQVRTQFGPFMAPVSSSVKKEVKKKEATTVWKKKNAMYKAQETTIVSEMGTHPNLHQQVQQIHSSEQQHQQIFTPEQLHQLQLHHHASHHQQQSLEHQSHHQLGHRTPHQQHLEHQIQQQQVEHQAAQIHQLQHQTQLHQQHQHQHFHHQQVHMDNQNQNAMTAVTVAQSLLASAALDANLHHIVVSEFGQPLGFPSPENTIQISQEALQTLQNQFQAGFVQTRDGVEFHTDAETFTAAMNSMVAAQNQDGMSLPVTISIPQESMASAVNSVTETENRDVDDSEVGDMSQAAQSDGAVIEIDMDDPQEEVSEQDMKWELKIFRDDGFVECFDFSDEDKCNWMMFVRPAKTFKEQNLVATQQDGKLFFISTKPIPSNTELKVWYSTDYAKQMNKPLLVEEIEEEAGGSSWSCSVCNGTFPSFIDLESHDCISKPSARRVSGRRKGRPRKYVKPTKTWRQKLEKSRLKDSFSQQKKEGLRKRGRPRTRPLEPPPPPEKEEKLEEVPNEVEEPEDIKDIKPVKELKPPKEKKKRGPKKTRDPYQCPHCEEKFVAEAAYYIHVYQHTGIKPFICEIEGCNKGFMSKFKLERHCLIHTSPRHHKCPYCDKSFNRKDHLKNHLITHDPNKKIWKCELCGKEYSYNFSYRTHMAFHAAESGQTLVCQICKKEAMSKEELLFHLKIHTGARAAKSLTEKTHQCFECGKKFFTRKDVKRHMITHTKKKDFLCQYCPQRFGRKDHLTRHLRTSHTGDNPHTRHRRSHGEGIVRKREKHQLYEKLDPAMAAIQTPVPTSEEEQVLAAATSMASQVLHNLSYVSGNVIQPHLNTREIQISTLYDAANAQTIPNIATLQAPPGMPTVHTSSGPTHYTINEKYILTPQNTIRQSVDQTMDYRNITHATPVTNMYINPATGQQHQVMINKEQPNIDLTRSNGVLQTAEYQQQRDQNARTSVLHPSDPRQNQTFSTLLGYMETLRFLENLPTNNTQTIPMQQIQTVDVSQATLHAGNMLPVTAYSSAATSVQNINELAKAIPISHTHHVTYQHQQGT</sequence>
<evidence type="ECO:0000256" key="3">
    <source>
        <dbReference type="ARBA" id="ARBA00022737"/>
    </source>
</evidence>
<evidence type="ECO:0000256" key="5">
    <source>
        <dbReference type="ARBA" id="ARBA00022833"/>
    </source>
</evidence>
<feature type="domain" description="C2H2-type" evidence="12">
    <location>
        <begin position="747"/>
        <end position="774"/>
    </location>
</feature>
<dbReference type="SMART" id="SM00355">
    <property type="entry name" value="ZnF_C2H2"/>
    <property type="match status" value="7"/>
</dbReference>
<accession>A0ABD3W423</accession>
<dbReference type="PROSITE" id="PS50157">
    <property type="entry name" value="ZINC_FINGER_C2H2_2"/>
    <property type="match status" value="7"/>
</dbReference>
<evidence type="ECO:0000313" key="14">
    <source>
        <dbReference type="EMBL" id="KAL3868624.1"/>
    </source>
</evidence>
<dbReference type="SUPFAM" id="SSF57667">
    <property type="entry name" value="beta-beta-alpha zinc fingers"/>
    <property type="match status" value="4"/>
</dbReference>
<evidence type="ECO:0000256" key="10">
    <source>
        <dbReference type="PROSITE-ProRule" id="PRU00042"/>
    </source>
</evidence>